<organism evidence="4 5">
    <name type="scientific">Amborella trichopoda</name>
    <dbReference type="NCBI Taxonomy" id="13333"/>
    <lineage>
        <taxon>Eukaryota</taxon>
        <taxon>Viridiplantae</taxon>
        <taxon>Streptophyta</taxon>
        <taxon>Embryophyta</taxon>
        <taxon>Tracheophyta</taxon>
        <taxon>Spermatophyta</taxon>
        <taxon>Magnoliopsida</taxon>
        <taxon>Amborellales</taxon>
        <taxon>Amborellaceae</taxon>
        <taxon>Amborella</taxon>
    </lineage>
</organism>
<evidence type="ECO:0000313" key="5">
    <source>
        <dbReference type="Proteomes" id="UP000017836"/>
    </source>
</evidence>
<dbReference type="InterPro" id="IPR001394">
    <property type="entry name" value="Peptidase_C19_UCH"/>
</dbReference>
<dbReference type="InterPro" id="IPR018200">
    <property type="entry name" value="USP_CS"/>
</dbReference>
<feature type="domain" description="USP" evidence="3">
    <location>
        <begin position="275"/>
        <end position="563"/>
    </location>
</feature>
<dbReference type="Gene3D" id="3.90.70.10">
    <property type="entry name" value="Cysteine proteinases"/>
    <property type="match status" value="1"/>
</dbReference>
<feature type="compositionally biased region" description="Low complexity" evidence="2">
    <location>
        <begin position="118"/>
        <end position="129"/>
    </location>
</feature>
<evidence type="ECO:0000256" key="1">
    <source>
        <dbReference type="ARBA" id="ARBA00009085"/>
    </source>
</evidence>
<comment type="similarity">
    <text evidence="1">Belongs to the peptidase C19 family.</text>
</comment>
<dbReference type="STRING" id="13333.W1P653"/>
<dbReference type="GO" id="GO:0016579">
    <property type="term" value="P:protein deubiquitination"/>
    <property type="evidence" value="ECO:0007669"/>
    <property type="project" value="InterPro"/>
</dbReference>
<dbReference type="SUPFAM" id="SSF54001">
    <property type="entry name" value="Cysteine proteinases"/>
    <property type="match status" value="1"/>
</dbReference>
<evidence type="ECO:0000256" key="2">
    <source>
        <dbReference type="SAM" id="MobiDB-lite"/>
    </source>
</evidence>
<protein>
    <recommendedName>
        <fullName evidence="3">USP domain-containing protein</fullName>
    </recommendedName>
</protein>
<feature type="region of interest" description="Disordered" evidence="2">
    <location>
        <begin position="571"/>
        <end position="626"/>
    </location>
</feature>
<dbReference type="FunFam" id="3.90.70.10:FF:000119">
    <property type="entry name" value="Ubiquitin specific peptidase 36"/>
    <property type="match status" value="1"/>
</dbReference>
<dbReference type="PROSITE" id="PS00972">
    <property type="entry name" value="USP_1"/>
    <property type="match status" value="1"/>
</dbReference>
<dbReference type="GO" id="GO:0004843">
    <property type="term" value="F:cysteine-type deubiquitinase activity"/>
    <property type="evidence" value="ECO:0000318"/>
    <property type="project" value="GO_Central"/>
</dbReference>
<dbReference type="PANTHER" id="PTHR24006">
    <property type="entry name" value="UBIQUITIN CARBOXYL-TERMINAL HYDROLASE"/>
    <property type="match status" value="1"/>
</dbReference>
<dbReference type="CDD" id="cd02661">
    <property type="entry name" value="Peptidase_C19E"/>
    <property type="match status" value="1"/>
</dbReference>
<dbReference type="InterPro" id="IPR050164">
    <property type="entry name" value="Peptidase_C19"/>
</dbReference>
<reference evidence="5" key="1">
    <citation type="journal article" date="2013" name="Science">
        <title>The Amborella genome and the evolution of flowering plants.</title>
        <authorList>
            <consortium name="Amborella Genome Project"/>
        </authorList>
    </citation>
    <scope>NUCLEOTIDE SEQUENCE [LARGE SCALE GENOMIC DNA]</scope>
</reference>
<dbReference type="AlphaFoldDB" id="W1P653"/>
<dbReference type="GO" id="GO:0005829">
    <property type="term" value="C:cytosol"/>
    <property type="evidence" value="ECO:0000318"/>
    <property type="project" value="GO_Central"/>
</dbReference>
<dbReference type="EMBL" id="KI394634">
    <property type="protein sequence ID" value="ERN02450.1"/>
    <property type="molecule type" value="Genomic_DNA"/>
</dbReference>
<dbReference type="PANTHER" id="PTHR24006:SF685">
    <property type="entry name" value="UBIQUITIN CARBOXYL-TERMINAL HYDROLASE 15"/>
    <property type="match status" value="1"/>
</dbReference>
<dbReference type="InterPro" id="IPR038765">
    <property type="entry name" value="Papain-like_cys_pep_sf"/>
</dbReference>
<dbReference type="InterPro" id="IPR028889">
    <property type="entry name" value="USP"/>
</dbReference>
<accession>W1P653</accession>
<feature type="region of interest" description="Disordered" evidence="2">
    <location>
        <begin position="162"/>
        <end position="242"/>
    </location>
</feature>
<evidence type="ECO:0000313" key="4">
    <source>
        <dbReference type="EMBL" id="ERN02450.1"/>
    </source>
</evidence>
<sequence length="765" mass="85238">MVELGTILHVCFKNELSSGKCQIIHWRLGHKQECVPLVITNPNSSTGLASMTTESLLPRTSVPENAKVNSIQVPKLNERLPRERGTGWPMESVFEDALPHGISQEYCNSKGQTLSMASSNSPSPPKRSSQTQPSERNGVGESGQSLECPYFYRDKFQEDSPLSYKGDLRTCSSTVDPSYRESTKSRRASFETEKAHSSNTSSPVKSVSLTPPAQERHEVLKHEDNKSVGPKKISKPPKQSATEAMVSGLKKHKMLFPYEEIVHLFACEAMELSPRGLLNCGNSCYANAVLQCLTYTKPLAIYLLQKSHSAKCWMSEWCLMCALEQHISNLREDGGPLSLVGILSHMQNVGCRIGGGSQEDAHEFLRLLVTSMQSICLEKLGGEKKVDPQLQETTFIHQIFGGCLRSKVKCLRCQHESERYENIMDLTLEILGWVGSLEDALCQFTAPEFLDGDNKYRCGRCAAYVKAKKQLRKYGKLNKCVTFPDMLDMIPYMTGTGDSPPLYMLYGVVVHLDSSNASFSGHYVSYVKDLQGAWFRIDDTEVEPVTTSHVMSEGAYILFYSRSFPRPPRIYAEKSTTSHSSPSLKPCPLCPESSPRHKHSKPPSYIHPTTAQKPDSKNSCISSQTRISPSIDSSDYAFSDGVLFTSSDDASFTTESTRDSTSTMDYSEAFGFDPTSTFLSSLYYWPDYSYKPVSNMKATECKIQTRFFFENKGQVLNFSNEERKQEEVTDSFLGPLASAGKCSVGVGHDSSLKSRFFYNSDCCGH</sequence>
<dbReference type="GO" id="GO:0031647">
    <property type="term" value="P:regulation of protein stability"/>
    <property type="evidence" value="ECO:0000318"/>
    <property type="project" value="GO_Central"/>
</dbReference>
<feature type="compositionally biased region" description="Basic and acidic residues" evidence="2">
    <location>
        <begin position="178"/>
        <end position="196"/>
    </location>
</feature>
<dbReference type="HOGENOM" id="CLU_007397_1_0_1"/>
<feature type="compositionally biased region" description="Low complexity" evidence="2">
    <location>
        <begin position="580"/>
        <end position="593"/>
    </location>
</feature>
<dbReference type="Pfam" id="PF00443">
    <property type="entry name" value="UCH"/>
    <property type="match status" value="1"/>
</dbReference>
<dbReference type="PROSITE" id="PS50235">
    <property type="entry name" value="USP_3"/>
    <property type="match status" value="1"/>
</dbReference>
<feature type="compositionally biased region" description="Polar residues" evidence="2">
    <location>
        <begin position="607"/>
        <end position="626"/>
    </location>
</feature>
<gene>
    <name evidence="4" type="ORF">AMTR_s00096p00170210</name>
</gene>
<dbReference type="eggNOG" id="KOG1865">
    <property type="taxonomic scope" value="Eukaryota"/>
</dbReference>
<evidence type="ECO:0000259" key="3">
    <source>
        <dbReference type="PROSITE" id="PS50235"/>
    </source>
</evidence>
<name>W1P653_AMBTC</name>
<feature type="compositionally biased region" description="Basic and acidic residues" evidence="2">
    <location>
        <begin position="214"/>
        <end position="226"/>
    </location>
</feature>
<dbReference type="Proteomes" id="UP000017836">
    <property type="component" value="Unassembled WGS sequence"/>
</dbReference>
<proteinExistence type="inferred from homology"/>
<dbReference type="Gramene" id="ERN02450">
    <property type="protein sequence ID" value="ERN02450"/>
    <property type="gene ID" value="AMTR_s00096p00170210"/>
</dbReference>
<keyword evidence="5" id="KW-1185">Reference proteome</keyword>
<feature type="region of interest" description="Disordered" evidence="2">
    <location>
        <begin position="112"/>
        <end position="145"/>
    </location>
</feature>
<feature type="compositionally biased region" description="Low complexity" evidence="2">
    <location>
        <begin position="197"/>
        <end position="208"/>
    </location>
</feature>
<dbReference type="GO" id="GO:0005634">
    <property type="term" value="C:nucleus"/>
    <property type="evidence" value="ECO:0000318"/>
    <property type="project" value="GO_Central"/>
</dbReference>